<dbReference type="EMBL" id="ASWJ01000004">
    <property type="protein sequence ID" value="EOW84456.1"/>
    <property type="molecule type" value="Genomic_DNA"/>
</dbReference>
<comment type="caution">
    <text evidence="1">The sequence shown here is derived from an EMBL/GenBank/DDBJ whole genome shotgun (WGS) entry which is preliminary data.</text>
</comment>
<dbReference type="STRING" id="1121865.OMW_00354"/>
<gene>
    <name evidence="1" type="ORF">I568_00952</name>
</gene>
<dbReference type="OrthoDB" id="9803735at2"/>
<sequence>MDTWRFSQGNYESVYYAEEMYNSMSTDKQIRISDRGAIVNFMLGLNAYTISSGIFPKYLHGDAIVARELAVEDWLTIGYLQPANQELSKLANIYVSELRKYGDGYIV</sequence>
<dbReference type="Proteomes" id="UP000014113">
    <property type="component" value="Unassembled WGS sequence"/>
</dbReference>
<organism evidence="1 2">
    <name type="scientific">Enterococcus columbae DSM 7374 = ATCC 51263</name>
    <dbReference type="NCBI Taxonomy" id="1121865"/>
    <lineage>
        <taxon>Bacteria</taxon>
        <taxon>Bacillati</taxon>
        <taxon>Bacillota</taxon>
        <taxon>Bacilli</taxon>
        <taxon>Lactobacillales</taxon>
        <taxon>Enterococcaceae</taxon>
        <taxon>Enterococcus</taxon>
    </lineage>
</organism>
<evidence type="ECO:0000313" key="1">
    <source>
        <dbReference type="EMBL" id="EOW84456.1"/>
    </source>
</evidence>
<protein>
    <recommendedName>
        <fullName evidence="3">LysR substrate-binding domain-containing protein</fullName>
    </recommendedName>
</protein>
<reference evidence="1 2" key="1">
    <citation type="submission" date="2013-03" db="EMBL/GenBank/DDBJ databases">
        <title>The Genome Sequence of Enterococcus columbae ATCC_51263 (PacBio/Illumina hybrid assembly).</title>
        <authorList>
            <consortium name="The Broad Institute Genomics Platform"/>
            <consortium name="The Broad Institute Genome Sequencing Center for Infectious Disease"/>
            <person name="Earl A."/>
            <person name="Russ C."/>
            <person name="Gilmore M."/>
            <person name="Surin D."/>
            <person name="Walker B."/>
            <person name="Young S."/>
            <person name="Zeng Q."/>
            <person name="Gargeya S."/>
            <person name="Fitzgerald M."/>
            <person name="Haas B."/>
            <person name="Abouelleil A."/>
            <person name="Allen A.W."/>
            <person name="Alvarado L."/>
            <person name="Arachchi H.M."/>
            <person name="Berlin A.M."/>
            <person name="Chapman S.B."/>
            <person name="Gainer-Dewar J."/>
            <person name="Goldberg J."/>
            <person name="Griggs A."/>
            <person name="Gujja S."/>
            <person name="Hansen M."/>
            <person name="Howarth C."/>
            <person name="Imamovic A."/>
            <person name="Ireland A."/>
            <person name="Larimer J."/>
            <person name="McCowan C."/>
            <person name="Murphy C."/>
            <person name="Pearson M."/>
            <person name="Poon T.W."/>
            <person name="Priest M."/>
            <person name="Roberts A."/>
            <person name="Saif S."/>
            <person name="Shea T."/>
            <person name="Sisk P."/>
            <person name="Sykes S."/>
            <person name="Wortman J."/>
            <person name="Nusbaum C."/>
            <person name="Birren B."/>
        </authorList>
    </citation>
    <scope>NUCLEOTIDE SEQUENCE [LARGE SCALE GENOMIC DNA]</scope>
    <source>
        <strain evidence="1 2">ATCC 51263</strain>
    </source>
</reference>
<proteinExistence type="predicted"/>
<dbReference type="eggNOG" id="COG0583">
    <property type="taxonomic scope" value="Bacteria"/>
</dbReference>
<evidence type="ECO:0000313" key="2">
    <source>
        <dbReference type="Proteomes" id="UP000014113"/>
    </source>
</evidence>
<accession>S0KVZ7</accession>
<dbReference type="RefSeq" id="WP_016182518.1">
    <property type="nucleotide sequence ID" value="NZ_JXKI01000002.1"/>
</dbReference>
<dbReference type="PATRIC" id="fig|1121865.3.peg.347"/>
<dbReference type="AlphaFoldDB" id="S0KVZ7"/>
<evidence type="ECO:0008006" key="3">
    <source>
        <dbReference type="Google" id="ProtNLM"/>
    </source>
</evidence>
<keyword evidence="2" id="KW-1185">Reference proteome</keyword>
<name>S0KVZ7_9ENTE</name>